<feature type="region of interest" description="Disordered" evidence="11">
    <location>
        <begin position="98"/>
        <end position="119"/>
    </location>
</feature>
<sequence length="181" mass="20395">MLSLNTGMNYMTQQNDPSYFTTSDLGLLNTLMLSQEMTWFMNPFYTNTKPLGLYPTLYPSPNQANTYPDPPLPLAHCPSVSPPPTVVASDRSISRLSPYYSHPYRPHPRSPSPSREPATTTKRYVCQLCSKRFTRPSSLTTHIYSHTGEKPFKCPVGDCGRQFSVVSNLRRHAKIHAHSTS</sequence>
<dbReference type="EMBL" id="JAANIT010000898">
    <property type="protein sequence ID" value="KAG1543654.1"/>
    <property type="molecule type" value="Genomic_DNA"/>
</dbReference>
<dbReference type="SUPFAM" id="SSF57667">
    <property type="entry name" value="beta-beta-alpha zinc fingers"/>
    <property type="match status" value="1"/>
</dbReference>
<keyword evidence="3" id="KW-0677">Repeat</keyword>
<proteinExistence type="inferred from homology"/>
<comment type="caution">
    <text evidence="13">The sequence shown here is derived from an EMBL/GenBank/DDBJ whole genome shotgun (WGS) entry which is preliminary data.</text>
</comment>
<feature type="domain" description="C2H2-type" evidence="12">
    <location>
        <begin position="152"/>
        <end position="181"/>
    </location>
</feature>
<dbReference type="OrthoDB" id="6077919at2759"/>
<dbReference type="GO" id="GO:0005634">
    <property type="term" value="C:nucleus"/>
    <property type="evidence" value="ECO:0007669"/>
    <property type="project" value="UniProtKB-SubCell"/>
</dbReference>
<accession>A0A9P6YAV6</accession>
<dbReference type="GO" id="GO:0008270">
    <property type="term" value="F:zinc ion binding"/>
    <property type="evidence" value="ECO:0007669"/>
    <property type="project" value="UniProtKB-KW"/>
</dbReference>
<dbReference type="GO" id="GO:0000981">
    <property type="term" value="F:DNA-binding transcription factor activity, RNA polymerase II-specific"/>
    <property type="evidence" value="ECO:0007669"/>
    <property type="project" value="TreeGrafter"/>
</dbReference>
<evidence type="ECO:0000256" key="7">
    <source>
        <dbReference type="ARBA" id="ARBA00023163"/>
    </source>
</evidence>
<evidence type="ECO:0000256" key="8">
    <source>
        <dbReference type="ARBA" id="ARBA00023242"/>
    </source>
</evidence>
<evidence type="ECO:0000313" key="13">
    <source>
        <dbReference type="EMBL" id="KAG1543654.1"/>
    </source>
</evidence>
<dbReference type="InterPro" id="IPR036236">
    <property type="entry name" value="Znf_C2H2_sf"/>
</dbReference>
<dbReference type="InterPro" id="IPR051565">
    <property type="entry name" value="Sal_C2H2-zinc-finger"/>
</dbReference>
<keyword evidence="2" id="KW-0479">Metal-binding</keyword>
<dbReference type="PROSITE" id="PS50157">
    <property type="entry name" value="ZINC_FINGER_C2H2_2"/>
    <property type="match status" value="2"/>
</dbReference>
<organism evidence="13 14">
    <name type="scientific">Rhizopus oryzae</name>
    <name type="common">Mucormycosis agent</name>
    <name type="synonym">Rhizopus arrhizus var. delemar</name>
    <dbReference type="NCBI Taxonomy" id="64495"/>
    <lineage>
        <taxon>Eukaryota</taxon>
        <taxon>Fungi</taxon>
        <taxon>Fungi incertae sedis</taxon>
        <taxon>Mucoromycota</taxon>
        <taxon>Mucoromycotina</taxon>
        <taxon>Mucoromycetes</taxon>
        <taxon>Mucorales</taxon>
        <taxon>Mucorineae</taxon>
        <taxon>Rhizopodaceae</taxon>
        <taxon>Rhizopus</taxon>
    </lineage>
</organism>
<gene>
    <name evidence="13" type="ORF">G6F51_006542</name>
</gene>
<dbReference type="OMA" id="NHIYLRA"/>
<dbReference type="InterPro" id="IPR013087">
    <property type="entry name" value="Znf_C2H2_type"/>
</dbReference>
<evidence type="ECO:0000256" key="9">
    <source>
        <dbReference type="ARBA" id="ARBA00038474"/>
    </source>
</evidence>
<evidence type="ECO:0000313" key="14">
    <source>
        <dbReference type="Proteomes" id="UP000717996"/>
    </source>
</evidence>
<evidence type="ECO:0000256" key="4">
    <source>
        <dbReference type="ARBA" id="ARBA00022771"/>
    </source>
</evidence>
<dbReference type="Gene3D" id="3.30.160.60">
    <property type="entry name" value="Classic Zinc Finger"/>
    <property type="match status" value="2"/>
</dbReference>
<evidence type="ECO:0000256" key="10">
    <source>
        <dbReference type="PROSITE-ProRule" id="PRU00042"/>
    </source>
</evidence>
<evidence type="ECO:0000256" key="2">
    <source>
        <dbReference type="ARBA" id="ARBA00022723"/>
    </source>
</evidence>
<dbReference type="PANTHER" id="PTHR23233:SF84">
    <property type="entry name" value="FI23031P1"/>
    <property type="match status" value="1"/>
</dbReference>
<evidence type="ECO:0000256" key="1">
    <source>
        <dbReference type="ARBA" id="ARBA00004123"/>
    </source>
</evidence>
<evidence type="ECO:0000256" key="3">
    <source>
        <dbReference type="ARBA" id="ARBA00022737"/>
    </source>
</evidence>
<evidence type="ECO:0000259" key="12">
    <source>
        <dbReference type="PROSITE" id="PS50157"/>
    </source>
</evidence>
<keyword evidence="6" id="KW-0805">Transcription regulation</keyword>
<feature type="domain" description="C2H2-type" evidence="12">
    <location>
        <begin position="124"/>
        <end position="151"/>
    </location>
</feature>
<evidence type="ECO:0000256" key="5">
    <source>
        <dbReference type="ARBA" id="ARBA00022833"/>
    </source>
</evidence>
<evidence type="ECO:0000256" key="6">
    <source>
        <dbReference type="ARBA" id="ARBA00023015"/>
    </source>
</evidence>
<dbReference type="FunFam" id="3.30.160.60:FF:000744">
    <property type="entry name" value="zinc finger E-box-binding homeobox 1"/>
    <property type="match status" value="1"/>
</dbReference>
<name>A0A9P6YAV6_RHIOR</name>
<dbReference type="PANTHER" id="PTHR23233">
    <property type="entry name" value="SAL-LIKE PROTEIN"/>
    <property type="match status" value="1"/>
</dbReference>
<keyword evidence="7" id="KW-0804">Transcription</keyword>
<dbReference type="PROSITE" id="PS00028">
    <property type="entry name" value="ZINC_FINGER_C2H2_1"/>
    <property type="match status" value="2"/>
</dbReference>
<keyword evidence="4 10" id="KW-0863">Zinc-finger</keyword>
<dbReference type="Pfam" id="PF00096">
    <property type="entry name" value="zf-C2H2"/>
    <property type="match status" value="2"/>
</dbReference>
<reference evidence="13" key="1">
    <citation type="journal article" date="2020" name="Microb. Genom.">
        <title>Genetic diversity of clinical and environmental Mucorales isolates obtained from an investigation of mucormycosis cases among solid organ transplant recipients.</title>
        <authorList>
            <person name="Nguyen M.H."/>
            <person name="Kaul D."/>
            <person name="Muto C."/>
            <person name="Cheng S.J."/>
            <person name="Richter R.A."/>
            <person name="Bruno V.M."/>
            <person name="Liu G."/>
            <person name="Beyhan S."/>
            <person name="Sundermann A.J."/>
            <person name="Mounaud S."/>
            <person name="Pasculle A.W."/>
            <person name="Nierman W.C."/>
            <person name="Driscoll E."/>
            <person name="Cumbie R."/>
            <person name="Clancy C.J."/>
            <person name="Dupont C.L."/>
        </authorList>
    </citation>
    <scope>NUCLEOTIDE SEQUENCE</scope>
    <source>
        <strain evidence="13">GL16</strain>
    </source>
</reference>
<keyword evidence="8" id="KW-0539">Nucleus</keyword>
<evidence type="ECO:0000256" key="11">
    <source>
        <dbReference type="SAM" id="MobiDB-lite"/>
    </source>
</evidence>
<keyword evidence="5" id="KW-0862">Zinc</keyword>
<comment type="subcellular location">
    <subcellularLocation>
        <location evidence="1">Nucleus</location>
    </subcellularLocation>
</comment>
<dbReference type="GO" id="GO:0000978">
    <property type="term" value="F:RNA polymerase II cis-regulatory region sequence-specific DNA binding"/>
    <property type="evidence" value="ECO:0007669"/>
    <property type="project" value="TreeGrafter"/>
</dbReference>
<comment type="similarity">
    <text evidence="9">Belongs to the sal C2H2-type zinc-finger protein family.</text>
</comment>
<protein>
    <recommendedName>
        <fullName evidence="12">C2H2-type domain-containing protein</fullName>
    </recommendedName>
</protein>
<dbReference type="FunFam" id="3.30.160.60:FF:000358">
    <property type="entry name" value="zinc finger protein 24"/>
    <property type="match status" value="1"/>
</dbReference>
<dbReference type="Proteomes" id="UP000717996">
    <property type="component" value="Unassembled WGS sequence"/>
</dbReference>
<dbReference type="SMART" id="SM00355">
    <property type="entry name" value="ZnF_C2H2"/>
    <property type="match status" value="2"/>
</dbReference>
<dbReference type="AlphaFoldDB" id="A0A9P6YAV6"/>